<evidence type="ECO:0000256" key="1">
    <source>
        <dbReference type="SAM" id="Phobius"/>
    </source>
</evidence>
<dbReference type="Proteomes" id="UP000034680">
    <property type="component" value="Unassembled WGS sequence"/>
</dbReference>
<keyword evidence="1" id="KW-0472">Membrane</keyword>
<keyword evidence="1" id="KW-1133">Transmembrane helix</keyword>
<feature type="transmembrane region" description="Helical" evidence="1">
    <location>
        <begin position="193"/>
        <end position="220"/>
    </location>
</feature>
<dbReference type="AlphaFoldDB" id="A0A0G2FYX7"/>
<feature type="transmembrane region" description="Helical" evidence="1">
    <location>
        <begin position="240"/>
        <end position="267"/>
    </location>
</feature>
<dbReference type="PANTHER" id="PTHR35395">
    <property type="entry name" value="DUF6536 DOMAIN-CONTAINING PROTEIN"/>
    <property type="match status" value="1"/>
</dbReference>
<comment type="caution">
    <text evidence="2">The sequence shown here is derived from an EMBL/GenBank/DDBJ whole genome shotgun (WGS) entry which is preliminary data.</text>
</comment>
<accession>A0A0G2FYX7</accession>
<proteinExistence type="predicted"/>
<protein>
    <submittedName>
        <fullName evidence="2">Uncharacterized protein</fullName>
    </submittedName>
</protein>
<sequence length="368" mass="39686">MTIPASFGYDDKFSEMTVKYCMAEPNPEFTCKLGLAPPLLLVVIGCVFIKGGICTCILFKLTDHSLVTPGDAISSFISRPDPNTVGLATMGFTDADRLEYESIDKVPEVGTFGKAATTNISVQFTYLGALLMANTPQLILSFCYFALNSFLTRIQIEEEWNSYSRGYKPLRVSDPKGGQVSYYRLQLPYKYSVPLIGMSILLHWLLSNAIFLTIIEGGFWRNNNQDESITAGFGVSDNSYVAVGVSGSAILALFVISSVLCISLALFSFRKVSGDMVSGGTNSLVMSAACHVPAVATRNGPLSARQSSAASQGHLTQEAEEDELQLLPGVAARDEMSLLEGIAMSKIRWGAIAANPAMLEGLATDEVM</sequence>
<dbReference type="OrthoDB" id="5429634at2759"/>
<reference evidence="2 3" key="1">
    <citation type="submission" date="2015-05" db="EMBL/GenBank/DDBJ databases">
        <title>Distinctive expansion of gene families associated with plant cell wall degradation and secondary metabolism in the genomes of grapevine trunk pathogens.</title>
        <authorList>
            <person name="Lawrence D.P."/>
            <person name="Travadon R."/>
            <person name="Rolshausen P.E."/>
            <person name="Baumgartner K."/>
        </authorList>
    </citation>
    <scope>NUCLEOTIDE SEQUENCE [LARGE SCALE GENOMIC DNA]</scope>
    <source>
        <strain evidence="2">DA912</strain>
    </source>
</reference>
<dbReference type="PANTHER" id="PTHR35395:SF1">
    <property type="entry name" value="DUF6536 DOMAIN-CONTAINING PROTEIN"/>
    <property type="match status" value="1"/>
</dbReference>
<keyword evidence="1" id="KW-0812">Transmembrane</keyword>
<name>A0A0G2FYX7_9PEZI</name>
<keyword evidence="3" id="KW-1185">Reference proteome</keyword>
<gene>
    <name evidence="2" type="ORF">UCDDA912_g00981</name>
</gene>
<feature type="transmembrane region" description="Helical" evidence="1">
    <location>
        <begin position="39"/>
        <end position="59"/>
    </location>
</feature>
<dbReference type="EMBL" id="LCUC01000040">
    <property type="protein sequence ID" value="KKY39074.1"/>
    <property type="molecule type" value="Genomic_DNA"/>
</dbReference>
<reference evidence="2 3" key="2">
    <citation type="submission" date="2015-05" db="EMBL/GenBank/DDBJ databases">
        <authorList>
            <person name="Morales-Cruz A."/>
            <person name="Amrine K.C."/>
            <person name="Cantu D."/>
        </authorList>
    </citation>
    <scope>NUCLEOTIDE SEQUENCE [LARGE SCALE GENOMIC DNA]</scope>
    <source>
        <strain evidence="2">DA912</strain>
    </source>
</reference>
<dbReference type="STRING" id="1214573.A0A0G2FYX7"/>
<organism evidence="2 3">
    <name type="scientific">Diaporthe ampelina</name>
    <dbReference type="NCBI Taxonomy" id="1214573"/>
    <lineage>
        <taxon>Eukaryota</taxon>
        <taxon>Fungi</taxon>
        <taxon>Dikarya</taxon>
        <taxon>Ascomycota</taxon>
        <taxon>Pezizomycotina</taxon>
        <taxon>Sordariomycetes</taxon>
        <taxon>Sordariomycetidae</taxon>
        <taxon>Diaporthales</taxon>
        <taxon>Diaporthaceae</taxon>
        <taxon>Diaporthe</taxon>
    </lineage>
</organism>
<evidence type="ECO:0000313" key="2">
    <source>
        <dbReference type="EMBL" id="KKY39074.1"/>
    </source>
</evidence>
<evidence type="ECO:0000313" key="3">
    <source>
        <dbReference type="Proteomes" id="UP000034680"/>
    </source>
</evidence>